<dbReference type="NCBIfam" id="TIGR00234">
    <property type="entry name" value="tyrS"/>
    <property type="match status" value="1"/>
</dbReference>
<dbReference type="CDD" id="cd00805">
    <property type="entry name" value="TyrRS_core"/>
    <property type="match status" value="1"/>
</dbReference>
<dbReference type="Gene3D" id="3.10.290.10">
    <property type="entry name" value="RNA-binding S4 domain"/>
    <property type="match status" value="1"/>
</dbReference>
<dbReference type="GO" id="GO:0004831">
    <property type="term" value="F:tyrosine-tRNA ligase activity"/>
    <property type="evidence" value="ECO:0007669"/>
    <property type="project" value="UniProtKB-UniRule"/>
</dbReference>
<evidence type="ECO:0000256" key="2">
    <source>
        <dbReference type="ARBA" id="ARBA00022598"/>
    </source>
</evidence>
<evidence type="ECO:0000256" key="9">
    <source>
        <dbReference type="HAMAP-Rule" id="MF_02007"/>
    </source>
</evidence>
<dbReference type="AlphaFoldDB" id="A0AAU7AVA8"/>
<dbReference type="PROSITE" id="PS00178">
    <property type="entry name" value="AA_TRNA_LIGASE_I"/>
    <property type="match status" value="1"/>
</dbReference>
<keyword evidence="6 9" id="KW-0648">Protein biosynthesis</keyword>
<dbReference type="EC" id="6.1.1.1" evidence="9"/>
<accession>A0AAU7AVA8</accession>
<dbReference type="RefSeq" id="WP_354702044.1">
    <property type="nucleotide sequence ID" value="NZ_CP114014.1"/>
</dbReference>
<comment type="catalytic activity">
    <reaction evidence="8 9">
        <text>tRNA(Tyr) + L-tyrosine + ATP = L-tyrosyl-tRNA(Tyr) + AMP + diphosphate + H(+)</text>
        <dbReference type="Rhea" id="RHEA:10220"/>
        <dbReference type="Rhea" id="RHEA-COMP:9706"/>
        <dbReference type="Rhea" id="RHEA-COMP:9707"/>
        <dbReference type="ChEBI" id="CHEBI:15378"/>
        <dbReference type="ChEBI" id="CHEBI:30616"/>
        <dbReference type="ChEBI" id="CHEBI:33019"/>
        <dbReference type="ChEBI" id="CHEBI:58315"/>
        <dbReference type="ChEBI" id="CHEBI:78442"/>
        <dbReference type="ChEBI" id="CHEBI:78536"/>
        <dbReference type="ChEBI" id="CHEBI:456215"/>
        <dbReference type="EC" id="6.1.1.1"/>
    </reaction>
</comment>
<dbReference type="InterPro" id="IPR002307">
    <property type="entry name" value="Tyr-tRNA-ligase"/>
</dbReference>
<evidence type="ECO:0000256" key="1">
    <source>
        <dbReference type="ARBA" id="ARBA00022490"/>
    </source>
</evidence>
<dbReference type="InterPro" id="IPR001412">
    <property type="entry name" value="aa-tRNA-synth_I_CS"/>
</dbReference>
<evidence type="ECO:0000256" key="4">
    <source>
        <dbReference type="ARBA" id="ARBA00022840"/>
    </source>
</evidence>
<evidence type="ECO:0000256" key="3">
    <source>
        <dbReference type="ARBA" id="ARBA00022741"/>
    </source>
</evidence>
<comment type="similarity">
    <text evidence="9">Belongs to the class-I aminoacyl-tRNA synthetase family. TyrS type 2 subfamily.</text>
</comment>
<dbReference type="PANTHER" id="PTHR11766">
    <property type="entry name" value="TYROSYL-TRNA SYNTHETASE"/>
    <property type="match status" value="1"/>
</dbReference>
<keyword evidence="2 9" id="KW-0436">Ligase</keyword>
<keyword evidence="3 9" id="KW-0547">Nucleotide-binding</keyword>
<comment type="function">
    <text evidence="9">Catalyzes the attachment of tyrosine to tRNA(Tyr) in a two-step reaction: tyrosine is first activated by ATP to form Tyr-AMP and then transferred to the acceptor end of tRNA(Tyr).</text>
</comment>
<dbReference type="HAMAP" id="MF_02007">
    <property type="entry name" value="Tyr_tRNA_synth_type2"/>
    <property type="match status" value="1"/>
</dbReference>
<dbReference type="InterPro" id="IPR002305">
    <property type="entry name" value="aa-tRNA-synth_Ic"/>
</dbReference>
<feature type="short sequence motif" description="'HIGH' region" evidence="9">
    <location>
        <begin position="46"/>
        <end position="55"/>
    </location>
</feature>
<dbReference type="Pfam" id="PF00579">
    <property type="entry name" value="tRNA-synt_1b"/>
    <property type="match status" value="1"/>
</dbReference>
<dbReference type="PROSITE" id="PS50889">
    <property type="entry name" value="S4"/>
    <property type="match status" value="1"/>
</dbReference>
<comment type="subunit">
    <text evidence="9">Homodimer.</text>
</comment>
<keyword evidence="1 9" id="KW-0963">Cytoplasm</keyword>
<dbReference type="EMBL" id="CP114014">
    <property type="protein sequence ID" value="XAY05539.1"/>
    <property type="molecule type" value="Genomic_DNA"/>
</dbReference>
<dbReference type="GO" id="GO:0003723">
    <property type="term" value="F:RNA binding"/>
    <property type="evidence" value="ECO:0007669"/>
    <property type="project" value="UniProtKB-KW"/>
</dbReference>
<evidence type="ECO:0000256" key="7">
    <source>
        <dbReference type="ARBA" id="ARBA00023146"/>
    </source>
</evidence>
<keyword evidence="4 9" id="KW-0067">ATP-binding</keyword>
<feature type="short sequence motif" description="'KMSKS' region" evidence="9">
    <location>
        <begin position="231"/>
        <end position="235"/>
    </location>
</feature>
<dbReference type="InterPro" id="IPR024088">
    <property type="entry name" value="Tyr-tRNA-ligase_bac-type"/>
</dbReference>
<evidence type="ECO:0000313" key="11">
    <source>
        <dbReference type="EMBL" id="XAY05539.1"/>
    </source>
</evidence>
<keyword evidence="7 9" id="KW-0030">Aminoacyl-tRNA synthetase</keyword>
<feature type="binding site" evidence="9">
    <location>
        <position position="234"/>
    </location>
    <ligand>
        <name>ATP</name>
        <dbReference type="ChEBI" id="CHEBI:30616"/>
    </ligand>
</feature>
<dbReference type="KEGG" id="parq:DSM112329_02393"/>
<evidence type="ECO:0000256" key="5">
    <source>
        <dbReference type="ARBA" id="ARBA00022884"/>
    </source>
</evidence>
<gene>
    <name evidence="9 11" type="primary">tyrS</name>
    <name evidence="11" type="ORF">DSM112329_02393</name>
</gene>
<reference evidence="11" key="1">
    <citation type="submission" date="2022-12" db="EMBL/GenBank/DDBJ databases">
        <title>Paraconexibacter alkalitolerans sp. nov. and Baekduia alba sp. nov., isolated from soil and emended description of the genera Paraconexibacter (Chun et al., 2020) and Baekduia (An et al., 2020).</title>
        <authorList>
            <person name="Vieira S."/>
            <person name="Huber K.J."/>
            <person name="Geppert A."/>
            <person name="Wolf J."/>
            <person name="Neumann-Schaal M."/>
            <person name="Muesken M."/>
            <person name="Overmann J."/>
        </authorList>
    </citation>
    <scope>NUCLEOTIDE SEQUENCE</scope>
    <source>
        <strain evidence="11">AEG42_29</strain>
    </source>
</reference>
<protein>
    <recommendedName>
        <fullName evidence="9">Tyrosine--tRNA ligase</fullName>
        <ecNumber evidence="9">6.1.1.1</ecNumber>
    </recommendedName>
    <alternativeName>
        <fullName evidence="9">Tyrosyl-tRNA synthetase</fullName>
        <shortName evidence="9">TyrRS</shortName>
    </alternativeName>
</protein>
<dbReference type="Gene3D" id="1.10.240.10">
    <property type="entry name" value="Tyrosyl-Transfer RNA Synthetase"/>
    <property type="match status" value="1"/>
</dbReference>
<evidence type="ECO:0000256" key="6">
    <source>
        <dbReference type="ARBA" id="ARBA00022917"/>
    </source>
</evidence>
<name>A0AAU7AVA8_9ACTN</name>
<evidence type="ECO:0000256" key="8">
    <source>
        <dbReference type="ARBA" id="ARBA00048248"/>
    </source>
</evidence>
<dbReference type="SUPFAM" id="SSF52374">
    <property type="entry name" value="Nucleotidylyl transferase"/>
    <property type="match status" value="1"/>
</dbReference>
<evidence type="ECO:0000256" key="10">
    <source>
        <dbReference type="PROSITE-ProRule" id="PRU00182"/>
    </source>
</evidence>
<dbReference type="InterPro" id="IPR024108">
    <property type="entry name" value="Tyr-tRNA-ligase_bac_2"/>
</dbReference>
<dbReference type="PRINTS" id="PR01040">
    <property type="entry name" value="TRNASYNTHTYR"/>
</dbReference>
<dbReference type="GO" id="GO:0005829">
    <property type="term" value="C:cytosol"/>
    <property type="evidence" value="ECO:0007669"/>
    <property type="project" value="TreeGrafter"/>
</dbReference>
<organism evidence="11">
    <name type="scientific">Paraconexibacter sp. AEG42_29</name>
    <dbReference type="NCBI Taxonomy" id="2997339"/>
    <lineage>
        <taxon>Bacteria</taxon>
        <taxon>Bacillati</taxon>
        <taxon>Actinomycetota</taxon>
        <taxon>Thermoleophilia</taxon>
        <taxon>Solirubrobacterales</taxon>
        <taxon>Paraconexibacteraceae</taxon>
        <taxon>Paraconexibacter</taxon>
    </lineage>
</organism>
<dbReference type="SUPFAM" id="SSF55174">
    <property type="entry name" value="Alpha-L RNA-binding motif"/>
    <property type="match status" value="1"/>
</dbReference>
<dbReference type="PANTHER" id="PTHR11766:SF1">
    <property type="entry name" value="TYROSINE--TRNA LIGASE"/>
    <property type="match status" value="1"/>
</dbReference>
<dbReference type="Gene3D" id="3.40.50.620">
    <property type="entry name" value="HUPs"/>
    <property type="match status" value="1"/>
</dbReference>
<dbReference type="InterPro" id="IPR014729">
    <property type="entry name" value="Rossmann-like_a/b/a_fold"/>
</dbReference>
<dbReference type="InterPro" id="IPR036986">
    <property type="entry name" value="S4_RNA-bd_sf"/>
</dbReference>
<sequence length="395" mass="42836">MTDPAQQAAFLTRNTVEDLPKGGLEARLLAAAREGRQLRVKLGLDPTAPDLHLGHTVVLQKLREFQDLGHRVVLIVGDYTARVGDPSGRSATRPPLTGAQIDANAETYKAQAFKVLREDPDLLEVRRNGEWLDMAMEELFRLARTTTVAQLLERNDFARRFAAKTPISILELLYPLMQGYDSVAIQADVELGGTDQTFNLMLGRDVQRAYGLAEQCVLTVPILPGLDGKDKMSKSLGNHIGVTDEAADMFGKTLSLPDDAMPDWIRLLALDGIPQDAGPRDVKRALARSIVERFHDADAALQAQAAFDRQFIAGDIPDEIGETPVVPADDGTVHLPAVIAAAFGRSRSEGRRLLAEGAVRLDGAVVRTADVSAGDARGKVLQVGKRAFTRLTLPG</sequence>
<keyword evidence="5 10" id="KW-0694">RNA-binding</keyword>
<dbReference type="CDD" id="cd00165">
    <property type="entry name" value="S4"/>
    <property type="match status" value="1"/>
</dbReference>
<dbReference type="GO" id="GO:0005524">
    <property type="term" value="F:ATP binding"/>
    <property type="evidence" value="ECO:0007669"/>
    <property type="project" value="UniProtKB-UniRule"/>
</dbReference>
<dbReference type="GO" id="GO:0006437">
    <property type="term" value="P:tyrosyl-tRNA aminoacylation"/>
    <property type="evidence" value="ECO:0007669"/>
    <property type="project" value="UniProtKB-UniRule"/>
</dbReference>
<proteinExistence type="inferred from homology"/>
<comment type="subcellular location">
    <subcellularLocation>
        <location evidence="9">Cytoplasm</location>
    </subcellularLocation>
</comment>